<dbReference type="InterPro" id="IPR050291">
    <property type="entry name" value="CDF_Transporter"/>
</dbReference>
<dbReference type="Pfam" id="PF01545">
    <property type="entry name" value="Cation_efflux"/>
    <property type="match status" value="1"/>
</dbReference>
<comment type="caution">
    <text evidence="8">The sequence shown here is derived from an EMBL/GenBank/DDBJ whole genome shotgun (WGS) entry which is preliminary data.</text>
</comment>
<dbReference type="GO" id="GO:0015093">
    <property type="term" value="F:ferrous iron transmembrane transporter activity"/>
    <property type="evidence" value="ECO:0007669"/>
    <property type="project" value="TreeGrafter"/>
</dbReference>
<keyword evidence="3 6" id="KW-0812">Transmembrane</keyword>
<dbReference type="GO" id="GO:0006882">
    <property type="term" value="P:intracellular zinc ion homeostasis"/>
    <property type="evidence" value="ECO:0007669"/>
    <property type="project" value="TreeGrafter"/>
</dbReference>
<dbReference type="Proteomes" id="UP000029228">
    <property type="component" value="Unassembled WGS sequence"/>
</dbReference>
<dbReference type="PANTHER" id="PTHR43840:SF15">
    <property type="entry name" value="MITOCHONDRIAL METAL TRANSPORTER 1-RELATED"/>
    <property type="match status" value="1"/>
</dbReference>
<dbReference type="OrthoDB" id="268546at2"/>
<sequence>MSSQKQHNESSVLRVSAIIATGFAVAGLVVGVLMGSLVIAFDGVYSLVSLLLTLLSLAAAHQLKKPKSQAAKYGRQTVESVVIAIKGLVILVIVLASLYSAISSMFTGGRPVDTTVATIFGLFNVLGCSYAWWYISKQNKVLCANLIEAETKQWQMDTLLSFAVMAGFITAWGLELSPWSHLSVYADPVMMILISAYFIKVPASMLIDACKSLSQAEDVNYARNS</sequence>
<dbReference type="SUPFAM" id="SSF161111">
    <property type="entry name" value="Cation efflux protein transmembrane domain-like"/>
    <property type="match status" value="1"/>
</dbReference>
<evidence type="ECO:0000256" key="6">
    <source>
        <dbReference type="SAM" id="Phobius"/>
    </source>
</evidence>
<evidence type="ECO:0000256" key="5">
    <source>
        <dbReference type="ARBA" id="ARBA00023136"/>
    </source>
</evidence>
<dbReference type="InterPro" id="IPR027469">
    <property type="entry name" value="Cation_efflux_TMD_sf"/>
</dbReference>
<dbReference type="GO" id="GO:0005886">
    <property type="term" value="C:plasma membrane"/>
    <property type="evidence" value="ECO:0007669"/>
    <property type="project" value="TreeGrafter"/>
</dbReference>
<organism evidence="8 9">
    <name type="scientific">Vibrio maritimus</name>
    <dbReference type="NCBI Taxonomy" id="990268"/>
    <lineage>
        <taxon>Bacteria</taxon>
        <taxon>Pseudomonadati</taxon>
        <taxon>Pseudomonadota</taxon>
        <taxon>Gammaproteobacteria</taxon>
        <taxon>Vibrionales</taxon>
        <taxon>Vibrionaceae</taxon>
        <taxon>Vibrio</taxon>
    </lineage>
</organism>
<feature type="transmembrane region" description="Helical" evidence="6">
    <location>
        <begin position="114"/>
        <end position="135"/>
    </location>
</feature>
<keyword evidence="5 6" id="KW-0472">Membrane</keyword>
<name>A0A090RMY7_9VIBR</name>
<evidence type="ECO:0000256" key="1">
    <source>
        <dbReference type="ARBA" id="ARBA00004141"/>
    </source>
</evidence>
<dbReference type="EMBL" id="BBMR01000001">
    <property type="protein sequence ID" value="GAL16805.1"/>
    <property type="molecule type" value="Genomic_DNA"/>
</dbReference>
<feature type="transmembrane region" description="Helical" evidence="6">
    <location>
        <begin position="156"/>
        <end position="174"/>
    </location>
</feature>
<reference evidence="8 9" key="1">
    <citation type="submission" date="2014-09" db="EMBL/GenBank/DDBJ databases">
        <title>Vibrio maritimus JCM 19235. (C45) whole genome shotgun sequence.</title>
        <authorList>
            <person name="Sawabe T."/>
            <person name="Meirelles P."/>
            <person name="Nakanishi M."/>
            <person name="Sayaka M."/>
            <person name="Hattori M."/>
            <person name="Ohkuma M."/>
        </authorList>
    </citation>
    <scope>NUCLEOTIDE SEQUENCE [LARGE SCALE GENOMIC DNA]</scope>
    <source>
        <strain evidence="9">JCM19235</strain>
    </source>
</reference>
<keyword evidence="2" id="KW-0813">Transport</keyword>
<accession>A0A090RMY7</accession>
<keyword evidence="4 6" id="KW-1133">Transmembrane helix</keyword>
<protein>
    <submittedName>
        <fullName evidence="8">Cobalt-zinc-cadmium resistance protein</fullName>
    </submittedName>
</protein>
<feature type="domain" description="Cation efflux protein transmembrane" evidence="7">
    <location>
        <begin position="14"/>
        <end position="213"/>
    </location>
</feature>
<evidence type="ECO:0000313" key="9">
    <source>
        <dbReference type="Proteomes" id="UP000029228"/>
    </source>
</evidence>
<evidence type="ECO:0000256" key="3">
    <source>
        <dbReference type="ARBA" id="ARBA00022692"/>
    </source>
</evidence>
<dbReference type="Gene3D" id="1.20.1510.10">
    <property type="entry name" value="Cation efflux protein transmembrane domain"/>
    <property type="match status" value="1"/>
</dbReference>
<feature type="transmembrane region" description="Helical" evidence="6">
    <location>
        <begin position="43"/>
        <end position="60"/>
    </location>
</feature>
<dbReference type="GO" id="GO:0015086">
    <property type="term" value="F:cadmium ion transmembrane transporter activity"/>
    <property type="evidence" value="ECO:0007669"/>
    <property type="project" value="TreeGrafter"/>
</dbReference>
<evidence type="ECO:0000313" key="8">
    <source>
        <dbReference type="EMBL" id="GAL16805.1"/>
    </source>
</evidence>
<gene>
    <name evidence="8" type="ORF">JCM19235_5354</name>
</gene>
<comment type="subcellular location">
    <subcellularLocation>
        <location evidence="1">Membrane</location>
        <topology evidence="1">Multi-pass membrane protein</topology>
    </subcellularLocation>
</comment>
<dbReference type="InterPro" id="IPR058533">
    <property type="entry name" value="Cation_efflux_TM"/>
</dbReference>
<dbReference type="AlphaFoldDB" id="A0A090RMY7"/>
<feature type="transmembrane region" description="Helical" evidence="6">
    <location>
        <begin position="180"/>
        <end position="199"/>
    </location>
</feature>
<evidence type="ECO:0000256" key="4">
    <source>
        <dbReference type="ARBA" id="ARBA00022989"/>
    </source>
</evidence>
<feature type="transmembrane region" description="Helical" evidence="6">
    <location>
        <begin position="12"/>
        <end position="37"/>
    </location>
</feature>
<feature type="transmembrane region" description="Helical" evidence="6">
    <location>
        <begin position="81"/>
        <end position="102"/>
    </location>
</feature>
<evidence type="ECO:0000259" key="7">
    <source>
        <dbReference type="Pfam" id="PF01545"/>
    </source>
</evidence>
<keyword evidence="9" id="KW-1185">Reference proteome</keyword>
<evidence type="ECO:0000256" key="2">
    <source>
        <dbReference type="ARBA" id="ARBA00022448"/>
    </source>
</evidence>
<proteinExistence type="predicted"/>
<dbReference type="GO" id="GO:0015341">
    <property type="term" value="F:zinc efflux antiporter activity"/>
    <property type="evidence" value="ECO:0007669"/>
    <property type="project" value="TreeGrafter"/>
</dbReference>
<dbReference type="PANTHER" id="PTHR43840">
    <property type="entry name" value="MITOCHONDRIAL METAL TRANSPORTER 1-RELATED"/>
    <property type="match status" value="1"/>
</dbReference>
<dbReference type="STRING" id="990268.JCM19235_5354"/>
<reference evidence="8 9" key="2">
    <citation type="submission" date="2014-09" db="EMBL/GenBank/DDBJ databases">
        <authorList>
            <consortium name="NBRP consortium"/>
            <person name="Sawabe T."/>
            <person name="Meirelles P."/>
            <person name="Nakanishi M."/>
            <person name="Sayaka M."/>
            <person name="Hattori M."/>
            <person name="Ohkuma M."/>
        </authorList>
    </citation>
    <scope>NUCLEOTIDE SEQUENCE [LARGE SCALE GENOMIC DNA]</scope>
    <source>
        <strain evidence="9">JCM19235</strain>
    </source>
</reference>